<proteinExistence type="inferred from homology"/>
<sequence length="454" mass="51426">MRSTKMWRRFRTHLHTRRPDESGQAAAPQRDRWNMHDDEQLLQGEIRLPSSHPLHRQIGLLGLTEADLTLLRRIQPHILPYMKDVTRSFYSQITDINELRDMIMAHSTLERLHSTLERHVSEMFNGLIDHAYIMKRIKIAEMHRKIGLETKWYIGAFQTLQNELTSLVYVHIGEEPTRIEAIMAVNRILSLELQLVVQAYEERSRMEREQSYQEVKEELKGSVSQLSGELARLTTDTNETIQQFTRKGLEMNDKINLTTQSAAQTEDKAHRGMERMVQFSDGIRDIDLNAQEMQSQIMDLKDTSLRIRSIVGAVKEIAEQTGLLALNASIEAARAGEQGAGFAIVAKEVSKLAAHTKDTVADIEELIGNSTLATNAVVHRIRLVKDSVAAVHEQAEGTKEAFGDIVRQAVQSVQGLERFMAEMQSLLEMTESIGQATNEVAASAERLNETALRV</sequence>
<dbReference type="PANTHER" id="PTHR32089">
    <property type="entry name" value="METHYL-ACCEPTING CHEMOTAXIS PROTEIN MCPB"/>
    <property type="match status" value="1"/>
</dbReference>
<name>A0ABT4G0R6_PANTH</name>
<dbReference type="Pfam" id="PF11563">
    <property type="entry name" value="Protoglobin"/>
    <property type="match status" value="1"/>
</dbReference>
<dbReference type="Gene3D" id="1.10.490.10">
    <property type="entry name" value="Globins"/>
    <property type="match status" value="1"/>
</dbReference>
<feature type="domain" description="Methyl-accepting transducer" evidence="4">
    <location>
        <begin position="222"/>
        <end position="448"/>
    </location>
</feature>
<dbReference type="RefSeq" id="WP_244194330.1">
    <property type="nucleotide sequence ID" value="NZ_CABMNB010000041.1"/>
</dbReference>
<protein>
    <submittedName>
        <fullName evidence="5">Globin-coupled sensor protein</fullName>
    </submittedName>
</protein>
<dbReference type="Gene3D" id="1.10.287.950">
    <property type="entry name" value="Methyl-accepting chemotaxis protein"/>
    <property type="match status" value="1"/>
</dbReference>
<dbReference type="InterPro" id="IPR012292">
    <property type="entry name" value="Globin/Proto"/>
</dbReference>
<dbReference type="PROSITE" id="PS50111">
    <property type="entry name" value="CHEMOTAXIS_TRANSDUC_2"/>
    <property type="match status" value="1"/>
</dbReference>
<reference evidence="5 6" key="1">
    <citation type="submission" date="2022-05" db="EMBL/GenBank/DDBJ databases">
        <title>Genome Sequencing of Bee-Associated Microbes.</title>
        <authorList>
            <person name="Dunlap C."/>
        </authorList>
    </citation>
    <scope>NUCLEOTIDE SEQUENCE [LARGE SCALE GENOMIC DNA]</scope>
    <source>
        <strain evidence="5 6">NRRL B-14613</strain>
    </source>
</reference>
<dbReference type="SUPFAM" id="SSF58104">
    <property type="entry name" value="Methyl-accepting chemotaxis protein (MCP) signaling domain"/>
    <property type="match status" value="1"/>
</dbReference>
<dbReference type="Pfam" id="PF00015">
    <property type="entry name" value="MCPsignal"/>
    <property type="match status" value="1"/>
</dbReference>
<comment type="similarity">
    <text evidence="2">Belongs to the methyl-accepting chemotaxis (MCP) protein family.</text>
</comment>
<dbReference type="PRINTS" id="PR00260">
    <property type="entry name" value="CHEMTRNSDUCR"/>
</dbReference>
<dbReference type="EMBL" id="JAMDMM010000041">
    <property type="protein sequence ID" value="MCY9609674.1"/>
    <property type="molecule type" value="Genomic_DNA"/>
</dbReference>
<keyword evidence="6" id="KW-1185">Reference proteome</keyword>
<dbReference type="InterPro" id="IPR004090">
    <property type="entry name" value="Chemotax_Me-accpt_rcpt"/>
</dbReference>
<dbReference type="CDD" id="cd01068">
    <property type="entry name" value="globin_sensor"/>
    <property type="match status" value="1"/>
</dbReference>
<evidence type="ECO:0000313" key="5">
    <source>
        <dbReference type="EMBL" id="MCY9609674.1"/>
    </source>
</evidence>
<evidence type="ECO:0000256" key="2">
    <source>
        <dbReference type="ARBA" id="ARBA00029447"/>
    </source>
</evidence>
<dbReference type="InterPro" id="IPR009050">
    <property type="entry name" value="Globin-like_sf"/>
</dbReference>
<dbReference type="InterPro" id="IPR044398">
    <property type="entry name" value="Globin-sensor_dom"/>
</dbReference>
<evidence type="ECO:0000259" key="4">
    <source>
        <dbReference type="PROSITE" id="PS50111"/>
    </source>
</evidence>
<comment type="caution">
    <text evidence="5">The sequence shown here is derived from an EMBL/GenBank/DDBJ whole genome shotgun (WGS) entry which is preliminary data.</text>
</comment>
<evidence type="ECO:0000256" key="3">
    <source>
        <dbReference type="PROSITE-ProRule" id="PRU00284"/>
    </source>
</evidence>
<gene>
    <name evidence="5" type="ORF">M5W83_21215</name>
</gene>
<dbReference type="Proteomes" id="UP001209276">
    <property type="component" value="Unassembled WGS sequence"/>
</dbReference>
<dbReference type="SUPFAM" id="SSF46458">
    <property type="entry name" value="Globin-like"/>
    <property type="match status" value="1"/>
</dbReference>
<evidence type="ECO:0000256" key="1">
    <source>
        <dbReference type="ARBA" id="ARBA00023224"/>
    </source>
</evidence>
<dbReference type="InterPro" id="IPR039379">
    <property type="entry name" value="Protoglobin_sensor_dom"/>
</dbReference>
<dbReference type="PANTHER" id="PTHR32089:SF112">
    <property type="entry name" value="LYSOZYME-LIKE PROTEIN-RELATED"/>
    <property type="match status" value="1"/>
</dbReference>
<accession>A0ABT4G0R6</accession>
<dbReference type="SMART" id="SM00283">
    <property type="entry name" value="MA"/>
    <property type="match status" value="1"/>
</dbReference>
<keyword evidence="1 3" id="KW-0807">Transducer</keyword>
<organism evidence="5 6">
    <name type="scientific">Paenibacillus thiaminolyticus</name>
    <name type="common">Bacillus thiaminolyticus</name>
    <dbReference type="NCBI Taxonomy" id="49283"/>
    <lineage>
        <taxon>Bacteria</taxon>
        <taxon>Bacillati</taxon>
        <taxon>Bacillota</taxon>
        <taxon>Bacilli</taxon>
        <taxon>Bacillales</taxon>
        <taxon>Paenibacillaceae</taxon>
        <taxon>Paenibacillus</taxon>
    </lineage>
</organism>
<dbReference type="InterPro" id="IPR004089">
    <property type="entry name" value="MCPsignal_dom"/>
</dbReference>
<evidence type="ECO:0000313" key="6">
    <source>
        <dbReference type="Proteomes" id="UP001209276"/>
    </source>
</evidence>